<dbReference type="SUPFAM" id="SSF52821">
    <property type="entry name" value="Rhodanese/Cell cycle control phosphatase"/>
    <property type="match status" value="1"/>
</dbReference>
<dbReference type="GO" id="GO:0016740">
    <property type="term" value="F:transferase activity"/>
    <property type="evidence" value="ECO:0007669"/>
    <property type="project" value="UniProtKB-KW"/>
</dbReference>
<dbReference type="InterPro" id="IPR001763">
    <property type="entry name" value="Rhodanese-like_dom"/>
</dbReference>
<feature type="domain" description="Rhodanese" evidence="1">
    <location>
        <begin position="34"/>
        <end position="124"/>
    </location>
</feature>
<dbReference type="Proteomes" id="UP000198393">
    <property type="component" value="Unassembled WGS sequence"/>
</dbReference>
<keyword evidence="2" id="KW-0808">Transferase</keyword>
<dbReference type="OrthoDB" id="9808735at2"/>
<dbReference type="PANTHER" id="PTHR45431:SF3">
    <property type="entry name" value="RHODANESE-LIKE DOMAIN-CONTAINING PROTEIN 15, CHLOROPLASTIC"/>
    <property type="match status" value="1"/>
</dbReference>
<organism evidence="2 3">
    <name type="scientific">Ekhidna lutea</name>
    <dbReference type="NCBI Taxonomy" id="447679"/>
    <lineage>
        <taxon>Bacteria</taxon>
        <taxon>Pseudomonadati</taxon>
        <taxon>Bacteroidota</taxon>
        <taxon>Cytophagia</taxon>
        <taxon>Cytophagales</taxon>
        <taxon>Reichenbachiellaceae</taxon>
        <taxon>Ekhidna</taxon>
    </lineage>
</organism>
<sequence>MIRTLYFLFVLFGCSVNEQNTIEVVQSERVVELQKEGVIIVDIRTPEEYSKGHIPGVKHINFFESDFLEQMKGLGLDNPMIIHCASGGRSGKASKLLKEQGFKKVYDYSGGFSDWNSKGLKVER</sequence>
<dbReference type="RefSeq" id="WP_089355673.1">
    <property type="nucleotide sequence ID" value="NZ_FZPD01000002.1"/>
</dbReference>
<dbReference type="PANTHER" id="PTHR45431">
    <property type="entry name" value="RHODANESE-LIKE DOMAIN-CONTAINING PROTEIN 15, CHLOROPLASTIC"/>
    <property type="match status" value="1"/>
</dbReference>
<dbReference type="AlphaFoldDB" id="A0A239GKK5"/>
<evidence type="ECO:0000313" key="3">
    <source>
        <dbReference type="Proteomes" id="UP000198393"/>
    </source>
</evidence>
<dbReference type="InterPro" id="IPR052367">
    <property type="entry name" value="Thiosulfate_ST/Rhodanese-like"/>
</dbReference>
<reference evidence="2 3" key="1">
    <citation type="submission" date="2017-06" db="EMBL/GenBank/DDBJ databases">
        <authorList>
            <person name="Kim H.J."/>
            <person name="Triplett B.A."/>
        </authorList>
    </citation>
    <scope>NUCLEOTIDE SEQUENCE [LARGE SCALE GENOMIC DNA]</scope>
    <source>
        <strain evidence="2 3">DSM 19307</strain>
    </source>
</reference>
<dbReference type="PROSITE" id="PS50206">
    <property type="entry name" value="RHODANESE_3"/>
    <property type="match status" value="1"/>
</dbReference>
<evidence type="ECO:0000259" key="1">
    <source>
        <dbReference type="PROSITE" id="PS50206"/>
    </source>
</evidence>
<dbReference type="Gene3D" id="3.40.250.10">
    <property type="entry name" value="Rhodanese-like domain"/>
    <property type="match status" value="1"/>
</dbReference>
<dbReference type="CDD" id="cd00158">
    <property type="entry name" value="RHOD"/>
    <property type="match status" value="1"/>
</dbReference>
<protein>
    <submittedName>
        <fullName evidence="2">Rhodanese-related sulfurtransferase</fullName>
    </submittedName>
</protein>
<name>A0A239GKK5_EKHLU</name>
<dbReference type="EMBL" id="FZPD01000002">
    <property type="protein sequence ID" value="SNS69826.1"/>
    <property type="molecule type" value="Genomic_DNA"/>
</dbReference>
<gene>
    <name evidence="2" type="ORF">SAMN05421640_0899</name>
</gene>
<dbReference type="InterPro" id="IPR036873">
    <property type="entry name" value="Rhodanese-like_dom_sf"/>
</dbReference>
<keyword evidence="3" id="KW-1185">Reference proteome</keyword>
<dbReference type="SMART" id="SM00450">
    <property type="entry name" value="RHOD"/>
    <property type="match status" value="1"/>
</dbReference>
<dbReference type="Pfam" id="PF00581">
    <property type="entry name" value="Rhodanese"/>
    <property type="match status" value="1"/>
</dbReference>
<proteinExistence type="predicted"/>
<accession>A0A239GKK5</accession>
<evidence type="ECO:0000313" key="2">
    <source>
        <dbReference type="EMBL" id="SNS69826.1"/>
    </source>
</evidence>